<comment type="similarity">
    <text evidence="1">Belongs to the VPS8 family.</text>
</comment>
<comment type="caution">
    <text evidence="4">The sequence shown here is derived from an EMBL/GenBank/DDBJ whole genome shotgun (WGS) entry which is preliminary data.</text>
</comment>
<sequence length="2012" mass="225152">MDLQAILDAPSSSHSSSSSSSSTAAFHYPSHNQRERPHPPPPQPHSNDLHSPKQDQSSEELSDISSACGNDGGTATLFVRQTSSLSFRESYRCRSYEEEEEEEDGVSNIGLSKARGGTTNLELERILREMEIVDDDDDDDDEDVVDIAANVETIKDRVGTMRSENVVHATTESDILQSILNEDDEDDDDYDYENGSKNDNDASFDRGKYTKYSSSMSDGASSCHLAFREGQYYHHHPHHTTNSSFADLSMLSASQANTIPLSHSMEVDAILHSVRDGDGDDDDDGSYDDHMYRNSSFLKYHRRMLSINTSSDKDRDDDDAEEEDEDDGIALNFNFSKGNFLKSDYRMDSSIDFDSNMMSAQYPLSRHREVSQQEDDANRPYGKEVYVHDNRFGKSTLLEGEQMSLKECTATFLHRHNAKTTHEAKEKVTTTDKGDIATDNSISSTLSEDQQNARISELCLHQAELYERRLLKPNTRNLVSPLTVKRRMKPKVTLMSKSRMSGQPSSSIMQSQQQSSQSQQQQQQPRFGFSGGIIQLKSMADLGSHIVKSEAQQTQLPSQKLPRGSGIRNGQTLGGLPTALAVNSKFIAVGTQRGTVWVFDLFEQLKMTLCAEESGAPNKIGTSVTSIDLPIHGDYLLAGYGSGAIVLWDVIKGSVLKSMNDLHSSPITMLRLTSFPIAYTGGNDNDIGAVSVDAGGLVNKIVLSKGMLWSSYSVETECLLDGTAGQILSMDTLPPLDVTQYSEGGREYHPSAYKIVLIALSSDRSSFAVSVVPKVSVLHRWARPAPERIDPSVGAADDRLSEVSSIYASTYASTYANSSLADQNVSGQPEKLPFLPCLSWGWGLVSGGNNSVTPILARSWGCCIQFLCANFPPRDENDADHDDGTIHWPAFGLHDEFDASSPVVALNWLGTRSLVYLTLTNEFTIIDTVIMTMQERLDFSGMKLVYAEFALSRPKRPESSLCTTFMNSIRSNDNRLLVLCQEDVKQITVLGIRQQIASLEDGGQWLEALALALDHYESTVQSQEDRQRGTLKDAMSLANDSLLTADEIWMAEILVRYLLLAIDNAPEPEMISSNKRLNLAHSHFEMLSGVCLEYCVVMKRLDLLFGPIFRCFYEARYINVFLDVMETYILNDRLRYIAPEAMVLFVAHCKDMKDLSMVERCLLHMDCSLMDFDSILTLLKKNALYTGLIHVYNTGLDDFSSPLEVLFDAIFDSINTSNCIHGDRRKEGVLTSKFEQYGYKALLYLKCCFSGKAFPKGNVICPEDRIHTLRSEIFEVLFRQSVVVPQQHAHGLATARLHGIRASSYPYLRALILADTRTFLDCLSIVLDDPEAAFAETANIDIIGSWDVEYGTDNDRDRSFGPGQNGSSDRDRIVLIDRQHLVNILSSIIMTEDLFSFDNHFGARESSQVTAKAKNAFLDFLGKYLQRGVFTAPRYLTAEVMTRLCSKKDTSEDQILSLLRSLPRSSYELDEILYTVEKAQMTRSALFLHQSGVSRTVDRASMSDKCQYYFNRSIDCFLQDRDVEFQKGVFGFCRKECCGVRSLETDDQPKSESEISSSVLRRVLLRRLSELAALDAVQTAQLVAELFVEDIDIIVSSFQGIDSGRLQYSFLHAIIAELPKVDAVAAQELGANLTLEHQHMYLSLMARFQPDLVYSYLASNRNYRLEDALKLCQDRRITDASAYLLERMGDVSGALKLMLQTFDARMIGLKNVLQESAPASGSRVNNVSSIKASLHNNDAAEKELAGAKQTLVAVLDLCERNRHDHLALDNEHNERGPLLWFHVLDRLISAKHLLGASKKASEYHSAVISTVLSELLLMTMQRMTHHVSHFDLMHKISRDHAGSDLGEFREMLVSMLKTYSSELDVCSNAVNVMHYDIRKLSLQRKNLKVRGSFIQECPIPLPKNGAVEIHPSGTYKIIADPRITYHRNTVIHNNSACVLRRRRTNDKQQRTIFRGSMWHWKGGQERKKIDLMTASERQFSSGRGLEIGYSFDDYTLRQVGALSEAQNVGSLS</sequence>
<dbReference type="PANTHER" id="PTHR12616:SF8">
    <property type="entry name" value="VACUOLAR PROTEIN SORTING-ASSOCIATED PROTEIN 8 HOMOLOG"/>
    <property type="match status" value="1"/>
</dbReference>
<proteinExistence type="inferred from homology"/>
<dbReference type="Proteomes" id="UP001516023">
    <property type="component" value="Unassembled WGS sequence"/>
</dbReference>
<evidence type="ECO:0000256" key="1">
    <source>
        <dbReference type="ARBA" id="ARBA00009422"/>
    </source>
</evidence>
<dbReference type="InterPro" id="IPR015943">
    <property type="entry name" value="WD40/YVTN_repeat-like_dom_sf"/>
</dbReference>
<feature type="compositionally biased region" description="Low complexity" evidence="2">
    <location>
        <begin position="11"/>
        <end position="22"/>
    </location>
</feature>
<dbReference type="Pfam" id="PF23410">
    <property type="entry name" value="Beta-prop_VPS8"/>
    <property type="match status" value="1"/>
</dbReference>
<feature type="region of interest" description="Disordered" evidence="2">
    <location>
        <begin position="1"/>
        <end position="72"/>
    </location>
</feature>
<accession>A0ABD3QX30</accession>
<dbReference type="SUPFAM" id="SSF50978">
    <property type="entry name" value="WD40 repeat-like"/>
    <property type="match status" value="1"/>
</dbReference>
<feature type="region of interest" description="Disordered" evidence="2">
    <location>
        <begin position="184"/>
        <end position="206"/>
    </location>
</feature>
<dbReference type="InterPro" id="IPR036322">
    <property type="entry name" value="WD40_repeat_dom_sf"/>
</dbReference>
<gene>
    <name evidence="4" type="ORF">HJC23_011929</name>
</gene>
<dbReference type="Pfam" id="PF23556">
    <property type="entry name" value="TPR_Vps41"/>
    <property type="match status" value="1"/>
</dbReference>
<name>A0ABD3QX30_9STRA</name>
<evidence type="ECO:0000259" key="3">
    <source>
        <dbReference type="Pfam" id="PF12816"/>
    </source>
</evidence>
<dbReference type="PANTHER" id="PTHR12616">
    <property type="entry name" value="VACUOLAR PROTEIN SORTING VPS41"/>
    <property type="match status" value="1"/>
</dbReference>
<evidence type="ECO:0000256" key="2">
    <source>
        <dbReference type="SAM" id="MobiDB-lite"/>
    </source>
</evidence>
<feature type="domain" description="Vacuolar protein sorting-associated protein 8 central" evidence="3">
    <location>
        <begin position="1120"/>
        <end position="1325"/>
    </location>
</feature>
<feature type="compositionally biased region" description="Basic and acidic residues" evidence="2">
    <location>
        <begin position="194"/>
        <end position="206"/>
    </location>
</feature>
<feature type="compositionally biased region" description="Low complexity" evidence="2">
    <location>
        <begin position="501"/>
        <end position="524"/>
    </location>
</feature>
<dbReference type="EMBL" id="JABMIG020000018">
    <property type="protein sequence ID" value="KAL3802605.1"/>
    <property type="molecule type" value="Genomic_DNA"/>
</dbReference>
<feature type="region of interest" description="Disordered" evidence="2">
    <location>
        <begin position="488"/>
        <end position="525"/>
    </location>
</feature>
<dbReference type="InterPro" id="IPR025941">
    <property type="entry name" value="Vps8_central_dom"/>
</dbReference>
<dbReference type="InterPro" id="IPR045111">
    <property type="entry name" value="Vps41/Vps8"/>
</dbReference>
<reference evidence="4 5" key="1">
    <citation type="journal article" date="2020" name="G3 (Bethesda)">
        <title>Improved Reference Genome for Cyclotella cryptica CCMP332, a Model for Cell Wall Morphogenesis, Salinity Adaptation, and Lipid Production in Diatoms (Bacillariophyta).</title>
        <authorList>
            <person name="Roberts W.R."/>
            <person name="Downey K.M."/>
            <person name="Ruck E.C."/>
            <person name="Traller J.C."/>
            <person name="Alverson A.J."/>
        </authorList>
    </citation>
    <scope>NUCLEOTIDE SEQUENCE [LARGE SCALE GENOMIC DNA]</scope>
    <source>
        <strain evidence="4 5">CCMP332</strain>
    </source>
</reference>
<keyword evidence="5" id="KW-1185">Reference proteome</keyword>
<dbReference type="Pfam" id="PF12816">
    <property type="entry name" value="TPR_Vps8"/>
    <property type="match status" value="1"/>
</dbReference>
<dbReference type="Gene3D" id="2.130.10.10">
    <property type="entry name" value="YVTN repeat-like/Quinoprotein amine dehydrogenase"/>
    <property type="match status" value="1"/>
</dbReference>
<organism evidence="4 5">
    <name type="scientific">Cyclotella cryptica</name>
    <dbReference type="NCBI Taxonomy" id="29204"/>
    <lineage>
        <taxon>Eukaryota</taxon>
        <taxon>Sar</taxon>
        <taxon>Stramenopiles</taxon>
        <taxon>Ochrophyta</taxon>
        <taxon>Bacillariophyta</taxon>
        <taxon>Coscinodiscophyceae</taxon>
        <taxon>Thalassiosirophycidae</taxon>
        <taxon>Stephanodiscales</taxon>
        <taxon>Stephanodiscaceae</taxon>
        <taxon>Cyclotella</taxon>
    </lineage>
</organism>
<evidence type="ECO:0000313" key="5">
    <source>
        <dbReference type="Proteomes" id="UP001516023"/>
    </source>
</evidence>
<protein>
    <recommendedName>
        <fullName evidence="3">Vacuolar protein sorting-associated protein 8 central domain-containing protein</fullName>
    </recommendedName>
</protein>
<evidence type="ECO:0000313" key="4">
    <source>
        <dbReference type="EMBL" id="KAL3802605.1"/>
    </source>
</evidence>